<dbReference type="InterPro" id="IPR058240">
    <property type="entry name" value="rSAM_sf"/>
</dbReference>
<dbReference type="SFLD" id="SFLDS00029">
    <property type="entry name" value="Radical_SAM"/>
    <property type="match status" value="1"/>
</dbReference>
<feature type="domain" description="Radical SAM core" evidence="1">
    <location>
        <begin position="259"/>
        <end position="504"/>
    </location>
</feature>
<dbReference type="GO" id="GO:0003824">
    <property type="term" value="F:catalytic activity"/>
    <property type="evidence" value="ECO:0007669"/>
    <property type="project" value="InterPro"/>
</dbReference>
<evidence type="ECO:0000313" key="2">
    <source>
        <dbReference type="EMBL" id="TDX49005.1"/>
    </source>
</evidence>
<name>A0A4R8GSU8_9FIRM</name>
<keyword evidence="3" id="KW-1185">Reference proteome</keyword>
<dbReference type="SUPFAM" id="SSF102114">
    <property type="entry name" value="Radical SAM enzymes"/>
    <property type="match status" value="1"/>
</dbReference>
<dbReference type="PROSITE" id="PS51918">
    <property type="entry name" value="RADICAL_SAM"/>
    <property type="match status" value="1"/>
</dbReference>
<comment type="caution">
    <text evidence="2">The sequence shown here is derived from an EMBL/GenBank/DDBJ whole genome shotgun (WGS) entry which is preliminary data.</text>
</comment>
<dbReference type="SMART" id="SM00729">
    <property type="entry name" value="Elp3"/>
    <property type="match status" value="1"/>
</dbReference>
<dbReference type="InterPro" id="IPR007197">
    <property type="entry name" value="rSAM"/>
</dbReference>
<protein>
    <submittedName>
        <fullName evidence="2">Radical SAM family uncharacterized protein</fullName>
    </submittedName>
</protein>
<dbReference type="InterPro" id="IPR006638">
    <property type="entry name" value="Elp3/MiaA/NifB-like_rSAM"/>
</dbReference>
<organism evidence="2 3">
    <name type="scientific">Orenia marismortui</name>
    <dbReference type="NCBI Taxonomy" id="46469"/>
    <lineage>
        <taxon>Bacteria</taxon>
        <taxon>Bacillati</taxon>
        <taxon>Bacillota</taxon>
        <taxon>Clostridia</taxon>
        <taxon>Halanaerobiales</taxon>
        <taxon>Halobacteroidaceae</taxon>
        <taxon>Orenia</taxon>
    </lineage>
</organism>
<dbReference type="CDD" id="cd01335">
    <property type="entry name" value="Radical_SAM"/>
    <property type="match status" value="1"/>
</dbReference>
<accession>A0A4R8GSU8</accession>
<dbReference type="InterPro" id="IPR023404">
    <property type="entry name" value="rSAM_horseshoe"/>
</dbReference>
<dbReference type="EMBL" id="SOEG01000022">
    <property type="protein sequence ID" value="TDX49005.1"/>
    <property type="molecule type" value="Genomic_DNA"/>
</dbReference>
<dbReference type="STRING" id="926561.GCA_000379025_00633"/>
<sequence>MINVAINLSQKILEILPTVSKPTRYMGNEINMIKKNLNQVEVKFALAFPDVYEVAMSHLGIKILYHLLNERKDVAAERVYAPWVDMEERLRENNIPLFTLENKIGINEFDILGFTLQYEMSYTNILNMLDLAGIPVRSEDRGKEDPIVIAGGPCAFNPEPLAPFIDVILLGEAEAAIDEIVDQYILWKKTNGSKKELLKSLAKIKGVYIPSFYKIKYNRNGAVTDFFAEDYAPDKLDKRVVNNLDEAYYPDKFIVPYMEIVHDRVTLEVARGCTRGCRFCQAGMIYRPVRERSHKRIKELAKQLIECTGYEELSLASLSTSDYSRVEELAKSLLEEYKDQRVSIALPSMRVDSFSVDLAKELQAVRKTGLTFAPEAGTQRLRDVINKGVSEDDLIRSVSDSFKEGWRRVKLYFMMGLPTETMEDLQGIVDVAKKVSALGDQIRLNSNNKRRVKVGVSVSTFVPKPHTPFQWSKFNTLEEIEEKQQYLRDNLRGKDLSFTWADPELSILESVFARGDRRVADIIERAWQLGAKFDGWNEHFRYDLWKEAFEDLGYDIEEYAYRDFDLDTRLPWEHLQVGVNKEYLRLEYQKALNEELTPDCRFDKCSGCGVMNNLDTRMDLLGGEVESE</sequence>
<dbReference type="NCBIfam" id="TIGR03960">
    <property type="entry name" value="rSAM_fuse_unch"/>
    <property type="match status" value="1"/>
</dbReference>
<dbReference type="Gene3D" id="3.80.30.20">
    <property type="entry name" value="tm_1862 like domain"/>
    <property type="match status" value="1"/>
</dbReference>
<reference evidence="2 3" key="1">
    <citation type="submission" date="2019-03" db="EMBL/GenBank/DDBJ databases">
        <title>Subsurface microbial communities from deep shales in Ohio and West Virginia, USA.</title>
        <authorList>
            <person name="Wrighton K."/>
        </authorList>
    </citation>
    <scope>NUCLEOTIDE SEQUENCE [LARGE SCALE GENOMIC DNA]</scope>
    <source>
        <strain evidence="2 3">MSL 6dP</strain>
    </source>
</reference>
<dbReference type="Pfam" id="PF04055">
    <property type="entry name" value="Radical_SAM"/>
    <property type="match status" value="1"/>
</dbReference>
<dbReference type="InterPro" id="IPR045784">
    <property type="entry name" value="Radical_SAM_N2"/>
</dbReference>
<dbReference type="PANTHER" id="PTHR42731:SF1">
    <property type="entry name" value="RADICAL SAM DOMAIN PROTEIN"/>
    <property type="match status" value="1"/>
</dbReference>
<dbReference type="PANTHER" id="PTHR42731">
    <property type="entry name" value="SLL1084 PROTEIN"/>
    <property type="match status" value="1"/>
</dbReference>
<dbReference type="SFLD" id="SFLDG01082">
    <property type="entry name" value="B12-binding_domain_containing"/>
    <property type="match status" value="1"/>
</dbReference>
<evidence type="ECO:0000313" key="3">
    <source>
        <dbReference type="Proteomes" id="UP000295832"/>
    </source>
</evidence>
<dbReference type="Proteomes" id="UP000295832">
    <property type="component" value="Unassembled WGS sequence"/>
</dbReference>
<dbReference type="GO" id="GO:0051536">
    <property type="term" value="F:iron-sulfur cluster binding"/>
    <property type="evidence" value="ECO:0007669"/>
    <property type="project" value="InterPro"/>
</dbReference>
<evidence type="ECO:0000259" key="1">
    <source>
        <dbReference type="PROSITE" id="PS51918"/>
    </source>
</evidence>
<dbReference type="Pfam" id="PF19864">
    <property type="entry name" value="Radical_SAM_N2"/>
    <property type="match status" value="1"/>
</dbReference>
<dbReference type="AlphaFoldDB" id="A0A4R8GSU8"/>
<dbReference type="InterPro" id="IPR023862">
    <property type="entry name" value="CHP03960_rSAM"/>
</dbReference>
<proteinExistence type="predicted"/>
<gene>
    <name evidence="2" type="ORF">C7959_12219</name>
</gene>